<organism evidence="4 5">
    <name type="scientific">Venturia inaequalis</name>
    <name type="common">Apple scab fungus</name>
    <dbReference type="NCBI Taxonomy" id="5025"/>
    <lineage>
        <taxon>Eukaryota</taxon>
        <taxon>Fungi</taxon>
        <taxon>Dikarya</taxon>
        <taxon>Ascomycota</taxon>
        <taxon>Pezizomycotina</taxon>
        <taxon>Dothideomycetes</taxon>
        <taxon>Pleosporomycetidae</taxon>
        <taxon>Venturiales</taxon>
        <taxon>Venturiaceae</taxon>
        <taxon>Venturia</taxon>
    </lineage>
</organism>
<reference evidence="4 5" key="1">
    <citation type="submission" date="2019-07" db="EMBL/GenBank/DDBJ databases">
        <title>Venturia inaequalis Genome Resource.</title>
        <authorList>
            <person name="Lichtner F.J."/>
        </authorList>
    </citation>
    <scope>NUCLEOTIDE SEQUENCE [LARGE SCALE GENOMIC DNA]</scope>
    <source>
        <strain evidence="4 5">DMI_063113</strain>
    </source>
</reference>
<dbReference type="EMBL" id="WNWR01000031">
    <property type="protein sequence ID" value="KAE9993380.1"/>
    <property type="molecule type" value="Genomic_DNA"/>
</dbReference>
<dbReference type="GO" id="GO:0140469">
    <property type="term" value="P:GCN2-mediated signaling"/>
    <property type="evidence" value="ECO:0007669"/>
    <property type="project" value="TreeGrafter"/>
</dbReference>
<dbReference type="SUPFAM" id="SSF54211">
    <property type="entry name" value="Ribosomal protein S5 domain 2-like"/>
    <property type="match status" value="1"/>
</dbReference>
<dbReference type="Proteomes" id="UP000490939">
    <property type="component" value="Unassembled WGS sequence"/>
</dbReference>
<dbReference type="InterPro" id="IPR036956">
    <property type="entry name" value="Impact_N_sf"/>
</dbReference>
<dbReference type="GO" id="GO:0005737">
    <property type="term" value="C:cytoplasm"/>
    <property type="evidence" value="ECO:0007669"/>
    <property type="project" value="TreeGrafter"/>
</dbReference>
<gene>
    <name evidence="4" type="ORF">EG327_005367</name>
</gene>
<dbReference type="Gene3D" id="3.30.230.30">
    <property type="entry name" value="Impact, N-terminal domain"/>
    <property type="match status" value="1"/>
</dbReference>
<dbReference type="AlphaFoldDB" id="A0A8H3VQY6"/>
<feature type="region of interest" description="Disordered" evidence="2">
    <location>
        <begin position="260"/>
        <end position="282"/>
    </location>
</feature>
<dbReference type="InterPro" id="IPR001498">
    <property type="entry name" value="Impact_N"/>
</dbReference>
<sequence length="308" mass="34468">MSLKRAAPSNDDSTKIYTSQPIHDRESIFVAFYSPHPGLPPKELQQITEGKTASHRILAWRTPSKQRTLAPTTKILCDSGHDDDGEQWAGKRLVSAMTEMDVMGAICVARWYGGVMLGPVRFKHIEDVAKEAVKVWREEQGGVSGKRQRVDEPSMLGRQGSLPETMRPEELRRRKEELVRTLARRDESIVTLRTLLDTKKAELASTPKVSSTPANVTTASPSRKVNYDGMPFARLQALDNARDATIQFLLKQIDKVEEEQKEAAEKKKEIDAVTNEQDQEEIEEAWSDLAVSMDQKATSIEPAQKDGG</sequence>
<name>A0A8H3VQY6_VENIN</name>
<dbReference type="PANTHER" id="PTHR16301">
    <property type="entry name" value="IMPACT-RELATED"/>
    <property type="match status" value="1"/>
</dbReference>
<evidence type="ECO:0000313" key="5">
    <source>
        <dbReference type="Proteomes" id="UP000490939"/>
    </source>
</evidence>
<dbReference type="InterPro" id="IPR020568">
    <property type="entry name" value="Ribosomal_Su5_D2-typ_SF"/>
</dbReference>
<dbReference type="GO" id="GO:0006446">
    <property type="term" value="P:regulation of translational initiation"/>
    <property type="evidence" value="ECO:0007669"/>
    <property type="project" value="TreeGrafter"/>
</dbReference>
<keyword evidence="5" id="KW-1185">Reference proteome</keyword>
<accession>A0A8H3VQY6</accession>
<proteinExistence type="inferred from homology"/>
<comment type="similarity">
    <text evidence="1">Belongs to the IMPACT family.</text>
</comment>
<evidence type="ECO:0000256" key="2">
    <source>
        <dbReference type="SAM" id="MobiDB-lite"/>
    </source>
</evidence>
<feature type="region of interest" description="Disordered" evidence="2">
    <location>
        <begin position="142"/>
        <end position="162"/>
    </location>
</feature>
<feature type="domain" description="Impact N-terminal" evidence="3">
    <location>
        <begin position="45"/>
        <end position="133"/>
    </location>
</feature>
<dbReference type="InterPro" id="IPR023582">
    <property type="entry name" value="Impact"/>
</dbReference>
<comment type="caution">
    <text evidence="4">The sequence shown here is derived from an EMBL/GenBank/DDBJ whole genome shotgun (WGS) entry which is preliminary data.</text>
</comment>
<evidence type="ECO:0000313" key="4">
    <source>
        <dbReference type="EMBL" id="KAE9993380.1"/>
    </source>
</evidence>
<protein>
    <recommendedName>
        <fullName evidence="3">Impact N-terminal domain-containing protein</fullName>
    </recommendedName>
</protein>
<dbReference type="Pfam" id="PF01205">
    <property type="entry name" value="Impact_N"/>
    <property type="match status" value="1"/>
</dbReference>
<evidence type="ECO:0000259" key="3">
    <source>
        <dbReference type="Pfam" id="PF01205"/>
    </source>
</evidence>
<evidence type="ECO:0000256" key="1">
    <source>
        <dbReference type="ARBA" id="ARBA00007665"/>
    </source>
</evidence>
<dbReference type="PANTHER" id="PTHR16301:SF25">
    <property type="entry name" value="PROTEIN IMPACT"/>
    <property type="match status" value="1"/>
</dbReference>
<feature type="compositionally biased region" description="Basic and acidic residues" evidence="2">
    <location>
        <begin position="261"/>
        <end position="271"/>
    </location>
</feature>